<dbReference type="EMBL" id="BQFW01000013">
    <property type="protein sequence ID" value="GJJ77617.1"/>
    <property type="molecule type" value="Genomic_DNA"/>
</dbReference>
<comment type="similarity">
    <text evidence="1">Belongs to the short-chain dehydrogenases/reductases (SDR) family.</text>
</comment>
<dbReference type="AlphaFoldDB" id="A0A9P3M0W3"/>
<dbReference type="InterPro" id="IPR020904">
    <property type="entry name" value="Sc_DH/Rdtase_CS"/>
</dbReference>
<sequence>MTVLSRFSNKVVIVTGGGSGIGQAVVRRVVSEGGIVIAIDVNETGLKAGVKQTEKIAAAGGRYSFKVGSISDEETVKKIIQEVVDQEGRLDVLINVAGILRSSKFTETSLEEFMEPITVNLVGTFLTCREAMPHLIKTKGNIVNCASTSARFGHPYMAGYSASKGGVEAMTKALSWEYMKEGVRVNAVCPGGISTPMKESQGERMGGLDQSLFAHLMRIDYTCGEPDHVAAVFAMLASADGSFMTGEIVKVDGGVHN</sequence>
<dbReference type="Pfam" id="PF13561">
    <property type="entry name" value="adh_short_C2"/>
    <property type="match status" value="1"/>
</dbReference>
<keyword evidence="7" id="KW-1185">Reference proteome</keyword>
<dbReference type="GO" id="GO:0016491">
    <property type="term" value="F:oxidoreductase activity"/>
    <property type="evidence" value="ECO:0007669"/>
    <property type="project" value="UniProtKB-KW"/>
</dbReference>
<organism evidence="6 7">
    <name type="scientific">Entomortierella parvispora</name>
    <dbReference type="NCBI Taxonomy" id="205924"/>
    <lineage>
        <taxon>Eukaryota</taxon>
        <taxon>Fungi</taxon>
        <taxon>Fungi incertae sedis</taxon>
        <taxon>Mucoromycota</taxon>
        <taxon>Mortierellomycotina</taxon>
        <taxon>Mortierellomycetes</taxon>
        <taxon>Mortierellales</taxon>
        <taxon>Mortierellaceae</taxon>
        <taxon>Entomortierella</taxon>
    </lineage>
</organism>
<dbReference type="InterPro" id="IPR057326">
    <property type="entry name" value="KR_dom"/>
</dbReference>
<protein>
    <recommendedName>
        <fullName evidence="5">Ketoreductase domain-containing protein</fullName>
    </recommendedName>
</protein>
<keyword evidence="3" id="KW-0560">Oxidoreductase</keyword>
<dbReference type="OrthoDB" id="1393670at2759"/>
<evidence type="ECO:0000256" key="3">
    <source>
        <dbReference type="ARBA" id="ARBA00023002"/>
    </source>
</evidence>
<dbReference type="SUPFAM" id="SSF51735">
    <property type="entry name" value="NAD(P)-binding Rossmann-fold domains"/>
    <property type="match status" value="1"/>
</dbReference>
<dbReference type="Proteomes" id="UP000827284">
    <property type="component" value="Unassembled WGS sequence"/>
</dbReference>
<name>A0A9P3M0W3_9FUNG</name>
<evidence type="ECO:0000256" key="1">
    <source>
        <dbReference type="ARBA" id="ARBA00006484"/>
    </source>
</evidence>
<accession>A0A9P3M0W3</accession>
<gene>
    <name evidence="6" type="ORF">EMPS_09976</name>
</gene>
<dbReference type="PANTHER" id="PTHR24321">
    <property type="entry name" value="DEHYDROGENASES, SHORT CHAIN"/>
    <property type="match status" value="1"/>
</dbReference>
<dbReference type="PROSITE" id="PS00061">
    <property type="entry name" value="ADH_SHORT"/>
    <property type="match status" value="1"/>
</dbReference>
<keyword evidence="4" id="KW-0520">NAD</keyword>
<dbReference type="PANTHER" id="PTHR24321:SF8">
    <property type="entry name" value="ESTRADIOL 17-BETA-DEHYDROGENASE 8-RELATED"/>
    <property type="match status" value="1"/>
</dbReference>
<dbReference type="PRINTS" id="PR00081">
    <property type="entry name" value="GDHRDH"/>
</dbReference>
<dbReference type="FunFam" id="3.40.50.720:FF:000084">
    <property type="entry name" value="Short-chain dehydrogenase reductase"/>
    <property type="match status" value="1"/>
</dbReference>
<comment type="caution">
    <text evidence="6">The sequence shown here is derived from an EMBL/GenBank/DDBJ whole genome shotgun (WGS) entry which is preliminary data.</text>
</comment>
<evidence type="ECO:0000256" key="2">
    <source>
        <dbReference type="ARBA" id="ARBA00022857"/>
    </source>
</evidence>
<evidence type="ECO:0000313" key="6">
    <source>
        <dbReference type="EMBL" id="GJJ77617.1"/>
    </source>
</evidence>
<dbReference type="SMART" id="SM00822">
    <property type="entry name" value="PKS_KR"/>
    <property type="match status" value="1"/>
</dbReference>
<dbReference type="InterPro" id="IPR002347">
    <property type="entry name" value="SDR_fam"/>
</dbReference>
<proteinExistence type="inferred from homology"/>
<dbReference type="Gene3D" id="3.40.50.720">
    <property type="entry name" value="NAD(P)-binding Rossmann-like Domain"/>
    <property type="match status" value="1"/>
</dbReference>
<keyword evidence="2" id="KW-0521">NADP</keyword>
<evidence type="ECO:0000256" key="4">
    <source>
        <dbReference type="ARBA" id="ARBA00023027"/>
    </source>
</evidence>
<evidence type="ECO:0000313" key="7">
    <source>
        <dbReference type="Proteomes" id="UP000827284"/>
    </source>
</evidence>
<feature type="domain" description="Ketoreductase" evidence="5">
    <location>
        <begin position="10"/>
        <end position="182"/>
    </location>
</feature>
<reference evidence="6" key="1">
    <citation type="submission" date="2021-11" db="EMBL/GenBank/DDBJ databases">
        <authorList>
            <person name="Herlambang A."/>
            <person name="Guo Y."/>
            <person name="Takashima Y."/>
            <person name="Nishizawa T."/>
        </authorList>
    </citation>
    <scope>NUCLEOTIDE SEQUENCE</scope>
    <source>
        <strain evidence="6">E1425</strain>
    </source>
</reference>
<dbReference type="InterPro" id="IPR036291">
    <property type="entry name" value="NAD(P)-bd_dom_sf"/>
</dbReference>
<dbReference type="CDD" id="cd05233">
    <property type="entry name" value="SDR_c"/>
    <property type="match status" value="1"/>
</dbReference>
<evidence type="ECO:0000259" key="5">
    <source>
        <dbReference type="SMART" id="SM00822"/>
    </source>
</evidence>
<reference evidence="6" key="2">
    <citation type="journal article" date="2022" name="Microbiol. Resour. Announc.">
        <title>Whole-Genome Sequence of Entomortierella parvispora E1425, a Mucoromycotan Fungus Associated with Burkholderiaceae-Related Endosymbiotic Bacteria.</title>
        <authorList>
            <person name="Herlambang A."/>
            <person name="Guo Y."/>
            <person name="Takashima Y."/>
            <person name="Narisawa K."/>
            <person name="Ohta H."/>
            <person name="Nishizawa T."/>
        </authorList>
    </citation>
    <scope>NUCLEOTIDE SEQUENCE</scope>
    <source>
        <strain evidence="6">E1425</strain>
    </source>
</reference>
<dbReference type="PRINTS" id="PR00080">
    <property type="entry name" value="SDRFAMILY"/>
</dbReference>